<evidence type="ECO:0000256" key="18">
    <source>
        <dbReference type="SAM" id="Phobius"/>
    </source>
</evidence>
<keyword evidence="10" id="KW-0418">Kinase</keyword>
<keyword evidence="6 18" id="KW-0812">Transmembrane</keyword>
<comment type="catalytic activity">
    <reaction evidence="16">
        <text>L-threonyl-[protein] + ATP = O-phospho-L-threonyl-[protein] + ADP + H(+)</text>
        <dbReference type="Rhea" id="RHEA:46608"/>
        <dbReference type="Rhea" id="RHEA-COMP:11060"/>
        <dbReference type="Rhea" id="RHEA-COMP:11605"/>
        <dbReference type="ChEBI" id="CHEBI:15378"/>
        <dbReference type="ChEBI" id="CHEBI:30013"/>
        <dbReference type="ChEBI" id="CHEBI:30616"/>
        <dbReference type="ChEBI" id="CHEBI:61977"/>
        <dbReference type="ChEBI" id="CHEBI:456216"/>
        <dbReference type="EC" id="2.7.11.1"/>
    </reaction>
</comment>
<evidence type="ECO:0000313" key="21">
    <source>
        <dbReference type="RefSeq" id="XP_018440706.2"/>
    </source>
</evidence>
<keyword evidence="12 18" id="KW-1133">Transmembrane helix</keyword>
<dbReference type="InterPro" id="IPR008266">
    <property type="entry name" value="Tyr_kinase_AS"/>
</dbReference>
<dbReference type="InterPro" id="IPR011009">
    <property type="entry name" value="Kinase-like_dom_sf"/>
</dbReference>
<dbReference type="InterPro" id="IPR000719">
    <property type="entry name" value="Prot_kinase_dom"/>
</dbReference>
<evidence type="ECO:0000259" key="19">
    <source>
        <dbReference type="PROSITE" id="PS50011"/>
    </source>
</evidence>
<evidence type="ECO:0000256" key="13">
    <source>
        <dbReference type="ARBA" id="ARBA00023136"/>
    </source>
</evidence>
<sequence length="905" mass="98810">MCLVEQEQELIQNKKMALWCCMSVFLILGFLSKSELGEAQLSDEAALLAIKRELGVTGWGSNGTEYCTWDRLKCGGVNNSSVEMLDLSGLQLRGNVTLISHLRSLKHLDLSRNSFNGPIPASLGNLSDLEFLDLSLNRFAGGIPVEFGKLRGLRSLNVSNNLLVGEMPDELMALERLEEFQVSGNGLNGSIPHWVGNLSSLKVFTAYENEFSGEIPKGLGLVSELELLNLHSNQLVGKIPKGVFEKGKLRVLVLTQNRLTGELPEEVGNCSGLSSIRIGNNELVGVIPRTIGNVSGLTYFEADSNNLSGEIVAEFSKCSNLTLLNLAANGFTGTIPTELGQLMSLQELILSGNSLFGDIPKSFLGCGNLNKLDLSNNRLNGSIPKELCSMPRLQYLLLDQNSIRGDIPHEIGNCLKLLELQLGRNYLTGTIPPEIGHMRSLQIALNLSFNHLHGSLPAELGRLDKLVSLDVSNNLLTGTIPQLLKGMMSLFEVNFSNNLLTGPVPVFVPFQKSPNSSFSGNKELCGAPLSSSCGYSQHLRYDHRVSYRVVLAVIGSGVAVFVSVTVVVILFMMREKQEKAAGKNDVDVDENVEDEQQPAIIAGDVFLENLRQGIDLDAVVKETMKESNKLSTGTFSSVYKAVMPSGMIVSVKKLKSMDRAITQHQNKMIGELERLSKLCHDHLVTPIGFVIYEDVALLLHQHLPNGNLAQLIHEHAKKPEYQPDWPTRLSIAVGVAQGLAFLHHVAIIHLDVSSSNVLLDSGYKPVLGEIEISKLIDPSRGTASISSVAGSFGYIPPEYAYTMQVTAPGNVYSYGVVLLEILTSRAPVEEEFGEGVDLVKWVHGASARGETPEQILDAKLSTVSFAWRREMLAALKVALLCTDITPAKRPKMKKIVEMLQEVKQK</sequence>
<evidence type="ECO:0000256" key="2">
    <source>
        <dbReference type="ARBA" id="ARBA00012513"/>
    </source>
</evidence>
<dbReference type="FunFam" id="3.30.200.20:FF:000454">
    <property type="entry name" value="Leucine-rich repeat receptor-like tyrosine-protein kinase PXC3"/>
    <property type="match status" value="1"/>
</dbReference>
<keyword evidence="13 18" id="KW-0472">Membrane</keyword>
<dbReference type="GO" id="GO:0016020">
    <property type="term" value="C:membrane"/>
    <property type="evidence" value="ECO:0007669"/>
    <property type="project" value="UniProtKB-SubCell"/>
</dbReference>
<feature type="transmembrane region" description="Helical" evidence="18">
    <location>
        <begin position="549"/>
        <end position="573"/>
    </location>
</feature>
<dbReference type="PANTHER" id="PTHR48005">
    <property type="entry name" value="LEUCINE RICH REPEAT KINASE 2"/>
    <property type="match status" value="1"/>
</dbReference>
<feature type="domain" description="Protein kinase" evidence="19">
    <location>
        <begin position="624"/>
        <end position="905"/>
    </location>
</feature>
<dbReference type="AlphaFoldDB" id="A0A6J0JZW3"/>
<dbReference type="GO" id="GO:0004674">
    <property type="term" value="F:protein serine/threonine kinase activity"/>
    <property type="evidence" value="ECO:0007669"/>
    <property type="project" value="UniProtKB-KW"/>
</dbReference>
<dbReference type="InterPro" id="IPR032675">
    <property type="entry name" value="LRR_dom_sf"/>
</dbReference>
<dbReference type="CDD" id="cd14066">
    <property type="entry name" value="STKc_IRAK"/>
    <property type="match status" value="1"/>
</dbReference>
<reference evidence="20" key="1">
    <citation type="journal article" date="2019" name="Database">
        <title>The radish genome database (RadishGD): an integrated information resource for radish genomics.</title>
        <authorList>
            <person name="Yu H.J."/>
            <person name="Baek S."/>
            <person name="Lee Y.J."/>
            <person name="Cho A."/>
            <person name="Mun J.H."/>
        </authorList>
    </citation>
    <scope>NUCLEOTIDE SEQUENCE [LARGE SCALE GENOMIC DNA]</scope>
    <source>
        <strain evidence="20">cv. WK10039</strain>
    </source>
</reference>
<dbReference type="Gene3D" id="3.30.200.20">
    <property type="entry name" value="Phosphorylase Kinase, domain 1"/>
    <property type="match status" value="1"/>
</dbReference>
<keyword evidence="20" id="KW-1185">Reference proteome</keyword>
<keyword evidence="7" id="KW-0732">Signal</keyword>
<dbReference type="PROSITE" id="PS50011">
    <property type="entry name" value="PROTEIN_KINASE_DOM"/>
    <property type="match status" value="1"/>
</dbReference>
<dbReference type="GO" id="GO:0005524">
    <property type="term" value="F:ATP binding"/>
    <property type="evidence" value="ECO:0007669"/>
    <property type="project" value="UniProtKB-KW"/>
</dbReference>
<evidence type="ECO:0000256" key="1">
    <source>
        <dbReference type="ARBA" id="ARBA00004479"/>
    </source>
</evidence>
<keyword evidence="3" id="KW-0723">Serine/threonine-protein kinase</keyword>
<evidence type="ECO:0000256" key="12">
    <source>
        <dbReference type="ARBA" id="ARBA00022989"/>
    </source>
</evidence>
<evidence type="ECO:0000256" key="16">
    <source>
        <dbReference type="ARBA" id="ARBA00047899"/>
    </source>
</evidence>
<keyword evidence="14" id="KW-0675">Receptor</keyword>
<evidence type="ECO:0000256" key="10">
    <source>
        <dbReference type="ARBA" id="ARBA00022777"/>
    </source>
</evidence>
<dbReference type="Pfam" id="PF07714">
    <property type="entry name" value="PK_Tyr_Ser-Thr"/>
    <property type="match status" value="1"/>
</dbReference>
<evidence type="ECO:0000256" key="3">
    <source>
        <dbReference type="ARBA" id="ARBA00022527"/>
    </source>
</evidence>
<evidence type="ECO:0000256" key="6">
    <source>
        <dbReference type="ARBA" id="ARBA00022692"/>
    </source>
</evidence>
<keyword evidence="15" id="KW-0325">Glycoprotein</keyword>
<organism evidence="20 21">
    <name type="scientific">Raphanus sativus</name>
    <name type="common">Radish</name>
    <name type="synonym">Raphanus raphanistrum var. sativus</name>
    <dbReference type="NCBI Taxonomy" id="3726"/>
    <lineage>
        <taxon>Eukaryota</taxon>
        <taxon>Viridiplantae</taxon>
        <taxon>Streptophyta</taxon>
        <taxon>Embryophyta</taxon>
        <taxon>Tracheophyta</taxon>
        <taxon>Spermatophyta</taxon>
        <taxon>Magnoliopsida</taxon>
        <taxon>eudicotyledons</taxon>
        <taxon>Gunneridae</taxon>
        <taxon>Pentapetalae</taxon>
        <taxon>rosids</taxon>
        <taxon>malvids</taxon>
        <taxon>Brassicales</taxon>
        <taxon>Brassicaceae</taxon>
        <taxon>Brassiceae</taxon>
        <taxon>Raphanus</taxon>
    </lineage>
</organism>
<dbReference type="RefSeq" id="XP_018440706.2">
    <property type="nucleotide sequence ID" value="XM_018585204.2"/>
</dbReference>
<keyword evidence="8" id="KW-0677">Repeat</keyword>
<dbReference type="Proteomes" id="UP000504610">
    <property type="component" value="Chromosome 6"/>
</dbReference>
<protein>
    <recommendedName>
        <fullName evidence="2">non-specific serine/threonine protein kinase</fullName>
        <ecNumber evidence="2">2.7.11.1</ecNumber>
    </recommendedName>
</protein>
<evidence type="ECO:0000313" key="20">
    <source>
        <dbReference type="Proteomes" id="UP000504610"/>
    </source>
</evidence>
<dbReference type="InterPro" id="IPR051420">
    <property type="entry name" value="Ser_Thr_Kinases_DiverseReg"/>
</dbReference>
<dbReference type="SUPFAM" id="SSF52047">
    <property type="entry name" value="RNI-like"/>
    <property type="match status" value="1"/>
</dbReference>
<evidence type="ECO:0000256" key="5">
    <source>
        <dbReference type="ARBA" id="ARBA00022679"/>
    </source>
</evidence>
<accession>A0A6J0JZW3</accession>
<dbReference type="InterPro" id="IPR003591">
    <property type="entry name" value="Leu-rich_rpt_typical-subtyp"/>
</dbReference>
<evidence type="ECO:0000256" key="11">
    <source>
        <dbReference type="ARBA" id="ARBA00022840"/>
    </source>
</evidence>
<dbReference type="Gene3D" id="3.80.10.10">
    <property type="entry name" value="Ribonuclease Inhibitor"/>
    <property type="match status" value="3"/>
</dbReference>
<dbReference type="SUPFAM" id="SSF52058">
    <property type="entry name" value="L domain-like"/>
    <property type="match status" value="1"/>
</dbReference>
<keyword evidence="9" id="KW-0547">Nucleotide-binding</keyword>
<dbReference type="Gene3D" id="1.10.510.10">
    <property type="entry name" value="Transferase(Phosphotransferase) domain 1"/>
    <property type="match status" value="1"/>
</dbReference>
<comment type="catalytic activity">
    <reaction evidence="17">
        <text>L-seryl-[protein] + ATP = O-phospho-L-seryl-[protein] + ADP + H(+)</text>
        <dbReference type="Rhea" id="RHEA:17989"/>
        <dbReference type="Rhea" id="RHEA-COMP:9863"/>
        <dbReference type="Rhea" id="RHEA-COMP:11604"/>
        <dbReference type="ChEBI" id="CHEBI:15378"/>
        <dbReference type="ChEBI" id="CHEBI:29999"/>
        <dbReference type="ChEBI" id="CHEBI:30616"/>
        <dbReference type="ChEBI" id="CHEBI:83421"/>
        <dbReference type="ChEBI" id="CHEBI:456216"/>
        <dbReference type="EC" id="2.7.11.1"/>
    </reaction>
</comment>
<gene>
    <name evidence="21" type="primary">LOC108812834</name>
</gene>
<dbReference type="PANTHER" id="PTHR48005:SF10">
    <property type="entry name" value="LEUCINE-RICH REPEAT RECEPTOR-LIKE TYROSINE-PROTEIN KINASE PXC3 ISOFORM X1"/>
    <property type="match status" value="1"/>
</dbReference>
<evidence type="ECO:0000256" key="4">
    <source>
        <dbReference type="ARBA" id="ARBA00022614"/>
    </source>
</evidence>
<dbReference type="PROSITE" id="PS51450">
    <property type="entry name" value="LRR"/>
    <property type="match status" value="1"/>
</dbReference>
<comment type="subcellular location">
    <subcellularLocation>
        <location evidence="1">Membrane</location>
        <topology evidence="1">Single-pass type I membrane protein</topology>
    </subcellularLocation>
</comment>
<proteinExistence type="predicted"/>
<keyword evidence="5" id="KW-0808">Transferase</keyword>
<dbReference type="Pfam" id="PF00560">
    <property type="entry name" value="LRR_1"/>
    <property type="match status" value="8"/>
</dbReference>
<evidence type="ECO:0000256" key="9">
    <source>
        <dbReference type="ARBA" id="ARBA00022741"/>
    </source>
</evidence>
<dbReference type="InterPro" id="IPR001245">
    <property type="entry name" value="Ser-Thr/Tyr_kinase_cat_dom"/>
</dbReference>
<evidence type="ECO:0000256" key="8">
    <source>
        <dbReference type="ARBA" id="ARBA00022737"/>
    </source>
</evidence>
<name>A0A6J0JZW3_RAPSA</name>
<dbReference type="PROSITE" id="PS00109">
    <property type="entry name" value="PROTEIN_KINASE_TYR"/>
    <property type="match status" value="1"/>
</dbReference>
<dbReference type="InterPro" id="IPR001611">
    <property type="entry name" value="Leu-rich_rpt"/>
</dbReference>
<keyword evidence="4" id="KW-0433">Leucine-rich repeat</keyword>
<evidence type="ECO:0000256" key="7">
    <source>
        <dbReference type="ARBA" id="ARBA00022729"/>
    </source>
</evidence>
<keyword evidence="11" id="KW-0067">ATP-binding</keyword>
<evidence type="ECO:0000256" key="14">
    <source>
        <dbReference type="ARBA" id="ARBA00023170"/>
    </source>
</evidence>
<dbReference type="GeneID" id="108812834"/>
<dbReference type="OrthoDB" id="676979at2759"/>
<dbReference type="SUPFAM" id="SSF56112">
    <property type="entry name" value="Protein kinase-like (PK-like)"/>
    <property type="match status" value="1"/>
</dbReference>
<dbReference type="FunFam" id="3.80.10.10:FF:000095">
    <property type="entry name" value="LRR receptor-like serine/threonine-protein kinase GSO1"/>
    <property type="match status" value="2"/>
</dbReference>
<dbReference type="FunFam" id="1.10.510.10:FF:000388">
    <property type="entry name" value="Leucine-rich repeat receptor-like tyrosine-protein kinase PXC3"/>
    <property type="match status" value="1"/>
</dbReference>
<evidence type="ECO:0000256" key="15">
    <source>
        <dbReference type="ARBA" id="ARBA00023180"/>
    </source>
</evidence>
<evidence type="ECO:0000256" key="17">
    <source>
        <dbReference type="ARBA" id="ARBA00048679"/>
    </source>
</evidence>
<dbReference type="SMART" id="SM00369">
    <property type="entry name" value="LRR_TYP"/>
    <property type="match status" value="7"/>
</dbReference>
<dbReference type="EC" id="2.7.11.1" evidence="2"/>
<dbReference type="Pfam" id="PF13855">
    <property type="entry name" value="LRR_8"/>
    <property type="match status" value="1"/>
</dbReference>
<dbReference type="KEGG" id="rsz:108812834"/>
<reference evidence="21" key="2">
    <citation type="submission" date="2025-08" db="UniProtKB">
        <authorList>
            <consortium name="RefSeq"/>
        </authorList>
    </citation>
    <scope>IDENTIFICATION</scope>
    <source>
        <tissue evidence="21">Leaf</tissue>
    </source>
</reference>